<organism evidence="11 12">
    <name type="scientific">Chenopodium quinoa</name>
    <name type="common">Quinoa</name>
    <dbReference type="NCBI Taxonomy" id="63459"/>
    <lineage>
        <taxon>Eukaryota</taxon>
        <taxon>Viridiplantae</taxon>
        <taxon>Streptophyta</taxon>
        <taxon>Embryophyta</taxon>
        <taxon>Tracheophyta</taxon>
        <taxon>Spermatophyta</taxon>
        <taxon>Magnoliopsida</taxon>
        <taxon>eudicotyledons</taxon>
        <taxon>Gunneridae</taxon>
        <taxon>Pentapetalae</taxon>
        <taxon>Caryophyllales</taxon>
        <taxon>Chenopodiaceae</taxon>
        <taxon>Chenopodioideae</taxon>
        <taxon>Atripliceae</taxon>
        <taxon>Chenopodium</taxon>
    </lineage>
</organism>
<dbReference type="GO" id="GO:0006355">
    <property type="term" value="P:regulation of DNA-templated transcription"/>
    <property type="evidence" value="ECO:0007669"/>
    <property type="project" value="InterPro"/>
</dbReference>
<evidence type="ECO:0000256" key="5">
    <source>
        <dbReference type="ARBA" id="ARBA00023155"/>
    </source>
</evidence>
<comment type="similarity">
    <text evidence="2">Belongs to the TALE/BELL homeobox family.</text>
</comment>
<feature type="region of interest" description="Disordered" evidence="9">
    <location>
        <begin position="264"/>
        <end position="307"/>
    </location>
</feature>
<evidence type="ECO:0000256" key="7">
    <source>
        <dbReference type="ARBA" id="ARBA00023242"/>
    </source>
</evidence>
<feature type="domain" description="Homeobox" evidence="10">
    <location>
        <begin position="419"/>
        <end position="482"/>
    </location>
</feature>
<evidence type="ECO:0000256" key="9">
    <source>
        <dbReference type="SAM" id="MobiDB-lite"/>
    </source>
</evidence>
<name>A0A803MSH6_CHEQI</name>
<dbReference type="SMART" id="SM00389">
    <property type="entry name" value="HOX"/>
    <property type="match status" value="2"/>
</dbReference>
<dbReference type="SUPFAM" id="SSF46689">
    <property type="entry name" value="Homeodomain-like"/>
    <property type="match status" value="2"/>
</dbReference>
<dbReference type="SMART" id="SM00574">
    <property type="entry name" value="POX"/>
    <property type="match status" value="2"/>
</dbReference>
<evidence type="ECO:0000256" key="6">
    <source>
        <dbReference type="ARBA" id="ARBA00023163"/>
    </source>
</evidence>
<evidence type="ECO:0000313" key="11">
    <source>
        <dbReference type="EnsemblPlants" id="AUR62034527-RA:cds"/>
    </source>
</evidence>
<evidence type="ECO:0000256" key="8">
    <source>
        <dbReference type="PROSITE-ProRule" id="PRU00108"/>
    </source>
</evidence>
<dbReference type="Gramene" id="AUR62034527-RA">
    <property type="protein sequence ID" value="AUR62034527-RA:cds"/>
    <property type="gene ID" value="AUR62034527"/>
</dbReference>
<dbReference type="PANTHER" id="PTHR11850">
    <property type="entry name" value="HOMEOBOX PROTEIN TRANSCRIPTION FACTORS"/>
    <property type="match status" value="1"/>
</dbReference>
<dbReference type="Pfam" id="PF07526">
    <property type="entry name" value="POX"/>
    <property type="match status" value="2"/>
</dbReference>
<feature type="compositionally biased region" description="Polar residues" evidence="9">
    <location>
        <begin position="287"/>
        <end position="303"/>
    </location>
</feature>
<feature type="compositionally biased region" description="Basic and acidic residues" evidence="9">
    <location>
        <begin position="277"/>
        <end position="286"/>
    </location>
</feature>
<dbReference type="OMA" id="HENDHEA"/>
<feature type="compositionally biased region" description="Basic and acidic residues" evidence="9">
    <location>
        <begin position="510"/>
        <end position="525"/>
    </location>
</feature>
<accession>A0A803MSH6</accession>
<proteinExistence type="inferred from homology"/>
<reference evidence="11" key="1">
    <citation type="journal article" date="2017" name="Nature">
        <title>The genome of Chenopodium quinoa.</title>
        <authorList>
            <person name="Jarvis D.E."/>
            <person name="Ho Y.S."/>
            <person name="Lightfoot D.J."/>
            <person name="Schmoeckel S.M."/>
            <person name="Li B."/>
            <person name="Borm T.J.A."/>
            <person name="Ohyanagi H."/>
            <person name="Mineta K."/>
            <person name="Michell C.T."/>
            <person name="Saber N."/>
            <person name="Kharbatia N.M."/>
            <person name="Rupper R.R."/>
            <person name="Sharp A.R."/>
            <person name="Dally N."/>
            <person name="Boughton B.A."/>
            <person name="Woo Y.H."/>
            <person name="Gao G."/>
            <person name="Schijlen E.G.W.M."/>
            <person name="Guo X."/>
            <person name="Momin A.A."/>
            <person name="Negrao S."/>
            <person name="Al-Babili S."/>
            <person name="Gehring C."/>
            <person name="Roessner U."/>
            <person name="Jung C."/>
            <person name="Murphy K."/>
            <person name="Arold S.T."/>
            <person name="Gojobori T."/>
            <person name="van der Linden C.G."/>
            <person name="van Loo E.N."/>
            <person name="Jellen E.N."/>
            <person name="Maughan P.J."/>
            <person name="Tester M."/>
        </authorList>
    </citation>
    <scope>NUCLEOTIDE SEQUENCE [LARGE SCALE GENOMIC DNA]</scope>
    <source>
        <strain evidence="11">cv. PI 614886</strain>
    </source>
</reference>
<dbReference type="InterPro" id="IPR008422">
    <property type="entry name" value="KN_HD"/>
</dbReference>
<keyword evidence="3" id="KW-0805">Transcription regulation</keyword>
<reference evidence="11" key="2">
    <citation type="submission" date="2021-03" db="UniProtKB">
        <authorList>
            <consortium name="EnsemblPlants"/>
        </authorList>
    </citation>
    <scope>IDENTIFICATION</scope>
</reference>
<feature type="DNA-binding region" description="Homeobox" evidence="8">
    <location>
        <begin position="953"/>
        <end position="1015"/>
    </location>
</feature>
<evidence type="ECO:0000256" key="1">
    <source>
        <dbReference type="ARBA" id="ARBA00004123"/>
    </source>
</evidence>
<keyword evidence="6" id="KW-0804">Transcription</keyword>
<dbReference type="InterPro" id="IPR050224">
    <property type="entry name" value="TALE_homeobox"/>
</dbReference>
<feature type="region of interest" description="Disordered" evidence="9">
    <location>
        <begin position="1023"/>
        <end position="1043"/>
    </location>
</feature>
<keyword evidence="5 8" id="KW-0371">Homeobox</keyword>
<dbReference type="InterPro" id="IPR006563">
    <property type="entry name" value="POX_dom"/>
</dbReference>
<protein>
    <recommendedName>
        <fullName evidence="10">Homeobox domain-containing protein</fullName>
    </recommendedName>
</protein>
<evidence type="ECO:0000256" key="3">
    <source>
        <dbReference type="ARBA" id="ARBA00023015"/>
    </source>
</evidence>
<dbReference type="Pfam" id="PF05920">
    <property type="entry name" value="Homeobox_KN"/>
    <property type="match status" value="2"/>
</dbReference>
<keyword evidence="4 8" id="KW-0238">DNA-binding</keyword>
<dbReference type="CDD" id="cd00086">
    <property type="entry name" value="homeodomain"/>
    <property type="match status" value="2"/>
</dbReference>
<dbReference type="GO" id="GO:0003677">
    <property type="term" value="F:DNA binding"/>
    <property type="evidence" value="ECO:0007669"/>
    <property type="project" value="UniProtKB-UniRule"/>
</dbReference>
<dbReference type="AlphaFoldDB" id="A0A803MSH6"/>
<dbReference type="InterPro" id="IPR001356">
    <property type="entry name" value="HD"/>
</dbReference>
<dbReference type="Proteomes" id="UP000596660">
    <property type="component" value="Unplaced"/>
</dbReference>
<feature type="region of interest" description="Disordered" evidence="9">
    <location>
        <begin position="552"/>
        <end position="573"/>
    </location>
</feature>
<keyword evidence="12" id="KW-1185">Reference proteome</keyword>
<feature type="compositionally biased region" description="Polar residues" evidence="9">
    <location>
        <begin position="552"/>
        <end position="565"/>
    </location>
</feature>
<evidence type="ECO:0000256" key="2">
    <source>
        <dbReference type="ARBA" id="ARBA00006454"/>
    </source>
</evidence>
<feature type="region of interest" description="Disordered" evidence="9">
    <location>
        <begin position="498"/>
        <end position="526"/>
    </location>
</feature>
<dbReference type="GO" id="GO:0005634">
    <property type="term" value="C:nucleus"/>
    <property type="evidence" value="ECO:0007669"/>
    <property type="project" value="UniProtKB-SubCell"/>
</dbReference>
<comment type="subcellular location">
    <subcellularLocation>
        <location evidence="1 8">Nucleus</location>
    </subcellularLocation>
</comment>
<feature type="DNA-binding region" description="Homeobox" evidence="8">
    <location>
        <begin position="421"/>
        <end position="483"/>
    </location>
</feature>
<sequence length="1043" mass="116373">MATYYPSSSAQLDVLSAPYVRDQKFVSYSESPLLHGNMMMYLTSSSPGSFSEISPGSSMNPQNGVEMPAMNGRNEMMFIPPTGDSMCMQPMSGTLNSGGGENVGNSMPGELQLTSRSQINMVDGEQNLQGLSLSLSTQMSTAVSTSQFQQYQYSNPGLSSVLSPHLPFSAENNVRPMACKVDEASPNKDMRNSDFFPYELQGDGHNNIRFGALNNPQYSMNPKAMNSNQYQYEQAGMANTLVKSKYLKAAQQLLDEVVNVREALKRSDSGKEQNTSKVDESSKESKGGSQAASEANESGSTVELSPAERQELQNKLDKLHSMLDEVDRRYKQYCQQMQLLVSSFDVVAGVGAAKPYTALALKTISRHFRCLRDAITNQIQATRKSLGEQDNGLGVIPRLRYVDQQLRQQRALQQFGMMRHAWRPQRGLPESAVTILRAWLFEHFLHPYPKDSEKIMLARQTGLTRSQVANWFINARVRLWKPMVEEMYKEEFGEAELLNSRSSPENTPKLAREKSWGSEDRREEMQESSTSIVHDAHDSKINVNQGIGANNDNHGFYSNNGTLSSPDPNGGGHGHPHLMANPAAYQMSELGSFSVDNQVSLALGLRHREGDVTFRGNTNTDATMGVSTSDYNPYLEQVNQQHRVNSSNPFSDHQSLGNTHFPTIQSLEERMSRSINLVHDHSSVVVHPDDHSDMGHTRHLMDLLGAPNEATHGSNRLSLSLGSQALHSPQYRQRTFSSELMQQAYSNLVGSSGDQENCNPGDYSFIGSTSFTAFSVSNSMYLKPAQSMLEEVIDLGSKDIELKDVKRLFMCSRGLCSELRAELMSNGFLSADKHDLQINFSKLITLLEQVEGRYDEYFQRMEDLISSFEMIAGDGAAKCYTALALQAMSRHFCSLRDAIVTQIKVIRKKISPDLPKIGSGLSHLSLLDRDGRNSNSRMSLQQIGLIQGTHRQAWRPIRGLPETSVAILRAWLFEHFLHPYPNDSEKLTLASQTGLTKNQVSNWFINARVRLWKPMIEEMYKEEFGDSSVDSSGEGQTDKTEDQ</sequence>
<evidence type="ECO:0000256" key="4">
    <source>
        <dbReference type="ARBA" id="ARBA00023125"/>
    </source>
</evidence>
<dbReference type="Gene3D" id="1.10.10.60">
    <property type="entry name" value="Homeodomain-like"/>
    <property type="match status" value="2"/>
</dbReference>
<evidence type="ECO:0000313" key="12">
    <source>
        <dbReference type="Proteomes" id="UP000596660"/>
    </source>
</evidence>
<keyword evidence="7 8" id="KW-0539">Nucleus</keyword>
<evidence type="ECO:0000259" key="10">
    <source>
        <dbReference type="PROSITE" id="PS50071"/>
    </source>
</evidence>
<dbReference type="PROSITE" id="PS50071">
    <property type="entry name" value="HOMEOBOX_2"/>
    <property type="match status" value="2"/>
</dbReference>
<feature type="domain" description="Homeobox" evidence="10">
    <location>
        <begin position="951"/>
        <end position="1014"/>
    </location>
</feature>
<dbReference type="InterPro" id="IPR009057">
    <property type="entry name" value="Homeodomain-like_sf"/>
</dbReference>
<dbReference type="EnsemblPlants" id="AUR62034527-RA">
    <property type="protein sequence ID" value="AUR62034527-RA:cds"/>
    <property type="gene ID" value="AUR62034527"/>
</dbReference>